<proteinExistence type="predicted"/>
<keyword evidence="5" id="KW-0378">Hydrolase</keyword>
<dbReference type="PaxDb" id="3218-PP1S14_363V6.1"/>
<comment type="catalytic activity">
    <reaction evidence="1">
        <text>Hydrolysis of (1-&gt;4)-beta-linkages between N-acetylmuramic acid and N-acetyl-D-glucosamine residues in a peptidoglycan and between N-acetyl-D-glucosamine residues in chitodextrins.</text>
        <dbReference type="EC" id="3.2.1.17"/>
    </reaction>
</comment>
<dbReference type="PROSITE" id="PS50096">
    <property type="entry name" value="IQ"/>
    <property type="match status" value="1"/>
</dbReference>
<evidence type="ECO:0000256" key="8">
    <source>
        <dbReference type="SAM" id="MobiDB-lite"/>
    </source>
</evidence>
<dbReference type="Gramene" id="Pp3c6_21090V3.3">
    <property type="protein sequence ID" value="Pp3c6_21090V3.3"/>
    <property type="gene ID" value="Pp3c6_21090"/>
</dbReference>
<keyword evidence="11" id="KW-1185">Reference proteome</keyword>
<dbReference type="RefSeq" id="XP_073391035.1">
    <property type="nucleotide sequence ID" value="XM_073534934.1"/>
</dbReference>
<dbReference type="Gramene" id="Pp3c6_21090V3.1">
    <property type="protein sequence ID" value="Pp3c6_21090V3.1"/>
    <property type="gene ID" value="Pp3c6_21090"/>
</dbReference>
<dbReference type="EnsemblPlants" id="Pp3c6_21090V3.5">
    <property type="protein sequence ID" value="Pp3c6_21090V3.5"/>
    <property type="gene ID" value="Pp3c6_21090"/>
</dbReference>
<evidence type="ECO:0000256" key="5">
    <source>
        <dbReference type="ARBA" id="ARBA00022801"/>
    </source>
</evidence>
<dbReference type="EnsemblPlants" id="Pp3c6_21090V3.3">
    <property type="protein sequence ID" value="Pp3c6_21090V3.3"/>
    <property type="gene ID" value="Pp3c6_21090"/>
</dbReference>
<dbReference type="Proteomes" id="UP000006727">
    <property type="component" value="Chromosome 6"/>
</dbReference>
<feature type="region of interest" description="Disordered" evidence="8">
    <location>
        <begin position="477"/>
        <end position="498"/>
    </location>
</feature>
<feature type="region of interest" description="Disordered" evidence="8">
    <location>
        <begin position="1054"/>
        <end position="1083"/>
    </location>
</feature>
<dbReference type="RefSeq" id="XP_073391036.1">
    <property type="nucleotide sequence ID" value="XM_073534935.1"/>
</dbReference>
<keyword evidence="7" id="KW-0326">Glycosidase</keyword>
<dbReference type="EC" id="3.2.1.17" evidence="2"/>
<keyword evidence="3" id="KW-0929">Antimicrobial</keyword>
<evidence type="ECO:0000256" key="6">
    <source>
        <dbReference type="ARBA" id="ARBA00023157"/>
    </source>
</evidence>
<evidence type="ECO:0000256" key="2">
    <source>
        <dbReference type="ARBA" id="ARBA00012732"/>
    </source>
</evidence>
<evidence type="ECO:0000256" key="3">
    <source>
        <dbReference type="ARBA" id="ARBA00022529"/>
    </source>
</evidence>
<dbReference type="PANTHER" id="PTHR11195:SF13">
    <property type="entry name" value="INVERTEBRATE-TYPE LYSOZYME 2-RELATED"/>
    <property type="match status" value="1"/>
</dbReference>
<evidence type="ECO:0000313" key="11">
    <source>
        <dbReference type="Proteomes" id="UP000006727"/>
    </source>
</evidence>
<dbReference type="Gramene" id="Pp3c6_21090V3.5">
    <property type="protein sequence ID" value="Pp3c6_21090V3.5"/>
    <property type="gene ID" value="Pp3c6_21090"/>
</dbReference>
<feature type="compositionally biased region" description="Basic residues" evidence="8">
    <location>
        <begin position="248"/>
        <end position="258"/>
    </location>
</feature>
<dbReference type="GO" id="GO:0031640">
    <property type="term" value="P:killing of cells of another organism"/>
    <property type="evidence" value="ECO:0007669"/>
    <property type="project" value="UniProtKB-KW"/>
</dbReference>
<dbReference type="EnsemblPlants" id="Pp3c6_21090V3.4">
    <property type="protein sequence ID" value="Pp3c6_21090V3.4"/>
    <property type="gene ID" value="Pp3c6_21090"/>
</dbReference>
<dbReference type="GO" id="GO:0042742">
    <property type="term" value="P:defense response to bacterium"/>
    <property type="evidence" value="ECO:0007669"/>
    <property type="project" value="UniProtKB-KW"/>
</dbReference>
<reference evidence="9 11" key="2">
    <citation type="journal article" date="2018" name="Plant J.">
        <title>The Physcomitrella patens chromosome-scale assembly reveals moss genome structure and evolution.</title>
        <authorList>
            <person name="Lang D."/>
            <person name="Ullrich K.K."/>
            <person name="Murat F."/>
            <person name="Fuchs J."/>
            <person name="Jenkins J."/>
            <person name="Haas F.B."/>
            <person name="Piednoel M."/>
            <person name="Gundlach H."/>
            <person name="Van Bel M."/>
            <person name="Meyberg R."/>
            <person name="Vives C."/>
            <person name="Morata J."/>
            <person name="Symeonidi A."/>
            <person name="Hiss M."/>
            <person name="Muchero W."/>
            <person name="Kamisugi Y."/>
            <person name="Saleh O."/>
            <person name="Blanc G."/>
            <person name="Decker E.L."/>
            <person name="van Gessel N."/>
            <person name="Grimwood J."/>
            <person name="Hayes R.D."/>
            <person name="Graham S.W."/>
            <person name="Gunter L.E."/>
            <person name="McDaniel S.F."/>
            <person name="Hoernstein S.N.W."/>
            <person name="Larsson A."/>
            <person name="Li F.W."/>
            <person name="Perroud P.F."/>
            <person name="Phillips J."/>
            <person name="Ranjan P."/>
            <person name="Rokshar D.S."/>
            <person name="Rothfels C.J."/>
            <person name="Schneider L."/>
            <person name="Shu S."/>
            <person name="Stevenson D.W."/>
            <person name="Thummler F."/>
            <person name="Tillich M."/>
            <person name="Villarreal Aguilar J.C."/>
            <person name="Widiez T."/>
            <person name="Wong G.K."/>
            <person name="Wymore A."/>
            <person name="Zhang Y."/>
            <person name="Zimmer A.D."/>
            <person name="Quatrano R.S."/>
            <person name="Mayer K.F.X."/>
            <person name="Goodstein D."/>
            <person name="Casacuberta J.M."/>
            <person name="Vandepoele K."/>
            <person name="Reski R."/>
            <person name="Cuming A.C."/>
            <person name="Tuskan G.A."/>
            <person name="Maumus F."/>
            <person name="Salse J."/>
            <person name="Schmutz J."/>
            <person name="Rensing S.A."/>
        </authorList>
    </citation>
    <scope>NUCLEOTIDE SEQUENCE [LARGE SCALE GENOMIC DNA]</scope>
    <source>
        <strain evidence="10 11">cv. Gransden 2004</strain>
    </source>
</reference>
<evidence type="ECO:0000256" key="7">
    <source>
        <dbReference type="ARBA" id="ARBA00023295"/>
    </source>
</evidence>
<dbReference type="EMBL" id="ABEU02000006">
    <property type="protein sequence ID" value="PNR52904.1"/>
    <property type="molecule type" value="Genomic_DNA"/>
</dbReference>
<organism evidence="9">
    <name type="scientific">Physcomitrium patens</name>
    <name type="common">Spreading-leaved earth moss</name>
    <name type="synonym">Physcomitrella patens</name>
    <dbReference type="NCBI Taxonomy" id="3218"/>
    <lineage>
        <taxon>Eukaryota</taxon>
        <taxon>Viridiplantae</taxon>
        <taxon>Streptophyta</taxon>
        <taxon>Embryophyta</taxon>
        <taxon>Bryophyta</taxon>
        <taxon>Bryophytina</taxon>
        <taxon>Bryopsida</taxon>
        <taxon>Funariidae</taxon>
        <taxon>Funariales</taxon>
        <taxon>Funariaceae</taxon>
        <taxon>Physcomitrium</taxon>
    </lineage>
</organism>
<evidence type="ECO:0000313" key="10">
    <source>
        <dbReference type="EnsemblPlants" id="Pp3c6_21090V3.1"/>
    </source>
</evidence>
<accession>A0A2K1KGJ8</accession>
<dbReference type="PANTHER" id="PTHR11195">
    <property type="entry name" value="DESTABILASE-RELATED"/>
    <property type="match status" value="1"/>
</dbReference>
<dbReference type="STRING" id="3218.A0A2K1KGJ8"/>
<evidence type="ECO:0000256" key="1">
    <source>
        <dbReference type="ARBA" id="ARBA00000632"/>
    </source>
</evidence>
<gene>
    <name evidence="10" type="primary">LOC112283917</name>
    <name evidence="9" type="ORF">PHYPA_009279</name>
</gene>
<feature type="compositionally biased region" description="Basic and acidic residues" evidence="8">
    <location>
        <begin position="1065"/>
        <end position="1083"/>
    </location>
</feature>
<protein>
    <recommendedName>
        <fullName evidence="2">lysozyme</fullName>
        <ecNumber evidence="2">3.2.1.17</ecNumber>
    </recommendedName>
</protein>
<name>A0A2K1KGJ8_PHYPA</name>
<reference evidence="10" key="3">
    <citation type="submission" date="2020-12" db="UniProtKB">
        <authorList>
            <consortium name="EnsemblPlants"/>
        </authorList>
    </citation>
    <scope>IDENTIFICATION</scope>
</reference>
<keyword evidence="4" id="KW-0081">Bacteriolytic enzyme</keyword>
<dbReference type="RefSeq" id="XP_073391034.1">
    <property type="nucleotide sequence ID" value="XM_073534933.1"/>
</dbReference>
<dbReference type="InterPro" id="IPR008597">
    <property type="entry name" value="Invert_lysozyme"/>
</dbReference>
<dbReference type="GO" id="GO:0003796">
    <property type="term" value="F:lysozyme activity"/>
    <property type="evidence" value="ECO:0000318"/>
    <property type="project" value="GO_Central"/>
</dbReference>
<dbReference type="Gene3D" id="1.20.5.190">
    <property type="match status" value="1"/>
</dbReference>
<evidence type="ECO:0000256" key="4">
    <source>
        <dbReference type="ARBA" id="ARBA00022638"/>
    </source>
</evidence>
<dbReference type="Gramene" id="Pp3c6_21090V3.4">
    <property type="protein sequence ID" value="Pp3c6_21090V3.4"/>
    <property type="gene ID" value="Pp3c6_21090"/>
</dbReference>
<reference evidence="9 11" key="1">
    <citation type="journal article" date="2008" name="Science">
        <title>The Physcomitrella genome reveals evolutionary insights into the conquest of land by plants.</title>
        <authorList>
            <person name="Rensing S."/>
            <person name="Lang D."/>
            <person name="Zimmer A."/>
            <person name="Terry A."/>
            <person name="Salamov A."/>
            <person name="Shapiro H."/>
            <person name="Nishiyama T."/>
            <person name="Perroud P.-F."/>
            <person name="Lindquist E."/>
            <person name="Kamisugi Y."/>
            <person name="Tanahashi T."/>
            <person name="Sakakibara K."/>
            <person name="Fujita T."/>
            <person name="Oishi K."/>
            <person name="Shin-I T."/>
            <person name="Kuroki Y."/>
            <person name="Toyoda A."/>
            <person name="Suzuki Y."/>
            <person name="Hashimoto A."/>
            <person name="Yamaguchi K."/>
            <person name="Sugano A."/>
            <person name="Kohara Y."/>
            <person name="Fujiyama A."/>
            <person name="Anterola A."/>
            <person name="Aoki S."/>
            <person name="Ashton N."/>
            <person name="Barbazuk W.B."/>
            <person name="Barker E."/>
            <person name="Bennetzen J."/>
            <person name="Bezanilla M."/>
            <person name="Blankenship R."/>
            <person name="Cho S.H."/>
            <person name="Dutcher S."/>
            <person name="Estelle M."/>
            <person name="Fawcett J.A."/>
            <person name="Gundlach H."/>
            <person name="Hanada K."/>
            <person name="Heyl A."/>
            <person name="Hicks K.A."/>
            <person name="Hugh J."/>
            <person name="Lohr M."/>
            <person name="Mayer K."/>
            <person name="Melkozernov A."/>
            <person name="Murata T."/>
            <person name="Nelson D."/>
            <person name="Pils B."/>
            <person name="Prigge M."/>
            <person name="Reiss B."/>
            <person name="Renner T."/>
            <person name="Rombauts S."/>
            <person name="Rushton P."/>
            <person name="Sanderfoot A."/>
            <person name="Schween G."/>
            <person name="Shiu S.-H."/>
            <person name="Stueber K."/>
            <person name="Theodoulou F.L."/>
            <person name="Tu H."/>
            <person name="Van de Peer Y."/>
            <person name="Verrier P.J."/>
            <person name="Waters E."/>
            <person name="Wood A."/>
            <person name="Yang L."/>
            <person name="Cove D."/>
            <person name="Cuming A."/>
            <person name="Hasebe M."/>
            <person name="Lucas S."/>
            <person name="Mishler D.B."/>
            <person name="Reski R."/>
            <person name="Grigoriev I."/>
            <person name="Quatrano R.S."/>
            <person name="Boore J.L."/>
        </authorList>
    </citation>
    <scope>NUCLEOTIDE SEQUENCE [LARGE SCALE GENOMIC DNA]</scope>
    <source>
        <strain evidence="10 11">cv. Gransden 2004</strain>
    </source>
</reference>
<keyword evidence="6" id="KW-1015">Disulfide bond</keyword>
<dbReference type="GeneID" id="112283917"/>
<dbReference type="EnsemblPlants" id="Pp3c6_21090V3.1">
    <property type="protein sequence ID" value="Pp3c6_21090V3.1"/>
    <property type="gene ID" value="Pp3c6_21090"/>
</dbReference>
<feature type="region of interest" description="Disordered" evidence="8">
    <location>
        <begin position="246"/>
        <end position="284"/>
    </location>
</feature>
<evidence type="ECO:0000313" key="9">
    <source>
        <dbReference type="EMBL" id="PNR52904.1"/>
    </source>
</evidence>
<sequence>MANDLSNLCRIGELFPRNGLNFAYPKISEGYANKHKISGRANVKGDMHVVGGPQNTREKSQIVELNLLREVIGHRKLRGSERCLLPVLNAIRFLECSNRVQYPNGDNNANIESLPMNEHSPSDSREHYGLAWSLSKCKSLSSPEWETLTKTQHGCPRGSDKGKTMYDWIKVLRRLQKVDPNAYFDIANTLISQFSVVEPSAYSCTDVVRTFKASEKKRGFSMTARTSKPYITSTIKKSSWLFTPFPKGRVRKSNRGRLQRSGSTSRTPPRIGVRSPKRPSNYHDLKRLSPLLHRKSQLRFKLCTPEENKPERVSPPAALRSGMWRHSWPADAERKATVILAQWRMYSARRQYQAFRHAAITIQRQWRQSRRLYAAEKDIVVPNFGKSDICSNTQRLNGRATIKSGAESLCNEVAGEDTQRSLKTPGCLVQLLCDNSMLQEEVFAEFLSFLPSPERDLSVNDLSSSTVVSPDSFRISSTVLEENNDEDPQSPPSKTKTWNCDPCNLDSPVCSPAKELTFAKISIDGSLPPTPIKEWSSRKRDLVRSPAAVPISWNYCTNDIDHHSPTKDWATPPEKGRNSTFLLAESPQADSKSKWSQLPSEWFADLDDSDISDSCCDTSQVISIAFSPPSDPSLKPLHGFTDVPTSRHEMMVPTSPALVCIPKDSNTSGLPFHHSSEDVEVATSNSDKKFSVSNKLTSSKAIGSSYLKVVPLSERDVDSLKLRTANVPARSTDYLLSSALEEELIDELAKLFEGSPIPPTFTYPSTSPGGCYRSISDLHCSGSVRFSDPEALSRICNEFLINDGFSHSARKLDFNLEDFEKRQGNEGNEEECLHIEGKHMSGTELSTMVEEHVKSSSPLFSLPKFTPSETAISNSDKSGKILDGIEAKFLGMSEELDDVKASRDSRSCSKICQCTVQDFLQLVDQKSATSNGASKTLQRGIESSLSTKLHGPRSLLTTFANEDDFCDKAVDGNVVAVESTMHQVRNLLPDAIHSIGREAASATESLNPGLGQPLVFTTADWCDPSSTRDDTTFLAPEAERPSIAVTRFCGGISKSKPPLPTSRRISFDESNLKSNLDHTPDRKRLVVSERNVSERLLHNSPASPDTPFAWCSAVLSSQEKSNTSSLSKKYFLQSPSLRIDHGKMDSDAESVSSTSLSPSKLDSAFAEVEKKAGKKHARALFTCQESSMSQTTINALLPSGVNSETTDNGVLKPEYRTQCDDISHHCCFEDNYEAMLKQRDNHRLWFPEELSGSLIDTSGQESDCSFRRTTSSGWGCGLMTLMSDGGFTRAGNPVPSLHDLCKVWDEECIDLVTRSLKYKLLMIDPVLLCHEVKMAFTNPDSSSSRTLDWEIQSIGRLKEKTESKVAIKELIKHQRDTIYTNIATNTRMRERHRLYSMWGIRRMSTGRLRKLVYELLWKDPKRYHASADLVIEYL</sequence>